<name>A0ABW2KIQ4_9ACTN</name>
<keyword evidence="3" id="KW-1185">Reference proteome</keyword>
<dbReference type="EMBL" id="JBHTBH010000006">
    <property type="protein sequence ID" value="MFC7329012.1"/>
    <property type="molecule type" value="Genomic_DNA"/>
</dbReference>
<reference evidence="3" key="1">
    <citation type="journal article" date="2019" name="Int. J. Syst. Evol. Microbiol.">
        <title>The Global Catalogue of Microorganisms (GCM) 10K type strain sequencing project: providing services to taxonomists for standard genome sequencing and annotation.</title>
        <authorList>
            <consortium name="The Broad Institute Genomics Platform"/>
            <consortium name="The Broad Institute Genome Sequencing Center for Infectious Disease"/>
            <person name="Wu L."/>
            <person name="Ma J."/>
        </authorList>
    </citation>
    <scope>NUCLEOTIDE SEQUENCE [LARGE SCALE GENOMIC DNA]</scope>
    <source>
        <strain evidence="3">CGMCC 4.7382</strain>
    </source>
</reference>
<feature type="transmembrane region" description="Helical" evidence="1">
    <location>
        <begin position="81"/>
        <end position="100"/>
    </location>
</feature>
<sequence>MESIDFKSVETIGIALIGLVAALARLVKPSPKKTLRDDIKADLEILQGLPEESSARTEMLDHIEKMVRQLSEERNRRPDPVGIVFGVCIILAASALGIWAVNIGGWAAWICVPVAVCLFIFGSLGLTADMTGRARKERKDPASG</sequence>
<keyword evidence="1" id="KW-0812">Transmembrane</keyword>
<accession>A0ABW2KIQ4</accession>
<protein>
    <submittedName>
        <fullName evidence="2">Uncharacterized protein</fullName>
    </submittedName>
</protein>
<proteinExistence type="predicted"/>
<keyword evidence="1" id="KW-0472">Membrane</keyword>
<comment type="caution">
    <text evidence="2">The sequence shown here is derived from an EMBL/GenBank/DDBJ whole genome shotgun (WGS) entry which is preliminary data.</text>
</comment>
<keyword evidence="1" id="KW-1133">Transmembrane helix</keyword>
<gene>
    <name evidence="2" type="ORF">ACFQRF_14805</name>
</gene>
<evidence type="ECO:0000256" key="1">
    <source>
        <dbReference type="SAM" id="Phobius"/>
    </source>
</evidence>
<dbReference type="RefSeq" id="WP_379871657.1">
    <property type="nucleotide sequence ID" value="NZ_JBHTBH010000006.1"/>
</dbReference>
<evidence type="ECO:0000313" key="3">
    <source>
        <dbReference type="Proteomes" id="UP001596540"/>
    </source>
</evidence>
<dbReference type="Proteomes" id="UP001596540">
    <property type="component" value="Unassembled WGS sequence"/>
</dbReference>
<feature type="transmembrane region" description="Helical" evidence="1">
    <location>
        <begin position="106"/>
        <end position="128"/>
    </location>
</feature>
<organism evidence="2 3">
    <name type="scientific">Marinactinospora rubrisoli</name>
    <dbReference type="NCBI Taxonomy" id="2715399"/>
    <lineage>
        <taxon>Bacteria</taxon>
        <taxon>Bacillati</taxon>
        <taxon>Actinomycetota</taxon>
        <taxon>Actinomycetes</taxon>
        <taxon>Streptosporangiales</taxon>
        <taxon>Nocardiopsidaceae</taxon>
        <taxon>Marinactinospora</taxon>
    </lineage>
</organism>
<feature type="transmembrane region" description="Helical" evidence="1">
    <location>
        <begin position="6"/>
        <end position="27"/>
    </location>
</feature>
<evidence type="ECO:0000313" key="2">
    <source>
        <dbReference type="EMBL" id="MFC7329012.1"/>
    </source>
</evidence>